<sequence>MVFSVSKVATTSVVVMATTSVVAMATTTIVALLVFAWEFRNCGLRICLSLHSGLSNFVIFHLNRGFEVTMARGVPENPSEQGIAEASTSMCIPEPEEPQCSMRKCYFTRQEIEDQSPSRRDGISLKKESQLRDSYCSFLQAIGMKLKVSQTTIACAMMLCHRFYMRQSHAKNGWQVIATASFFLACKVRDTPCFLKDVVVVAYEMVHKLDPSALQSIRQREVFNKQKELIIVGERLLLSTIGFDLDIQLPYASLVAALKSLNILPDLAQMALNFVNDCVRTSLCLQYKPHYIAAGSVALAAKIQKVKLPTQQGKVWWLEFDVSPKQLNEVIQRMMRPDRKQALAPENGRVIESETILRKQSGIDEDGSAQIKQIKGELDDRNSRCKTDSVHNNCVKIDINRIRDAIKRKRCERSVNKKVVHATDDEIDAEAWIESELENGVELEDTSAKKKQRL</sequence>
<evidence type="ECO:0000313" key="10">
    <source>
        <dbReference type="EMBL" id="KAI5353824.1"/>
    </source>
</evidence>
<dbReference type="AlphaFoldDB" id="A0AAD5F5C7"/>
<comment type="subunit">
    <text evidence="1">Interacts with the CDC2 protein kinase to form a serine/threonine kinase holoenzyme complex also known as maturation promoting factor (MPF). The cyclin subunit imparts substrate specificity to the complex.</text>
</comment>
<keyword evidence="2" id="KW-0132">Cell division</keyword>
<keyword evidence="8" id="KW-1133">Transmembrane helix</keyword>
<evidence type="ECO:0000256" key="3">
    <source>
        <dbReference type="ARBA" id="ARBA00023127"/>
    </source>
</evidence>
<proteinExistence type="inferred from homology"/>
<keyword evidence="4" id="KW-0131">Cell cycle</keyword>
<evidence type="ECO:0000256" key="5">
    <source>
        <dbReference type="ARBA" id="ARBA00032263"/>
    </source>
</evidence>
<feature type="domain" description="Cyclin-like" evidence="9">
    <location>
        <begin position="137"/>
        <end position="239"/>
    </location>
</feature>
<reference evidence="10 11" key="1">
    <citation type="journal article" date="2022" name="G3 (Bethesda)">
        <title>Whole-genome sequence and methylome profiling of the almond [Prunus dulcis (Mill.) D.A. Webb] cultivar 'Nonpareil'.</title>
        <authorList>
            <person name="D'Amico-Willman K.M."/>
            <person name="Ouma W.Z."/>
            <person name="Meulia T."/>
            <person name="Sideli G.M."/>
            <person name="Gradziel T.M."/>
            <person name="Fresnedo-Ramirez J."/>
        </authorList>
    </citation>
    <scope>NUCLEOTIDE SEQUENCE [LARGE SCALE GENOMIC DNA]</scope>
    <source>
        <strain evidence="10">Clone GOH B32 T37-40</strain>
    </source>
</reference>
<dbReference type="EMBL" id="JAJFAZ020000001">
    <property type="protein sequence ID" value="KAI5353824.1"/>
    <property type="molecule type" value="Genomic_DNA"/>
</dbReference>
<evidence type="ECO:0000256" key="6">
    <source>
        <dbReference type="ARBA" id="ARBA00061204"/>
    </source>
</evidence>
<keyword evidence="8" id="KW-0472">Membrane</keyword>
<dbReference type="SUPFAM" id="SSF47954">
    <property type="entry name" value="Cyclin-like"/>
    <property type="match status" value="2"/>
</dbReference>
<evidence type="ECO:0000259" key="9">
    <source>
        <dbReference type="SMART" id="SM00385"/>
    </source>
</evidence>
<protein>
    <recommendedName>
        <fullName evidence="5">B-like cyclin</fullName>
    </recommendedName>
</protein>
<comment type="caution">
    <text evidence="10">The sequence shown here is derived from an EMBL/GenBank/DDBJ whole genome shotgun (WGS) entry which is preliminary data.</text>
</comment>
<dbReference type="Pfam" id="PF00134">
    <property type="entry name" value="Cyclin_N"/>
    <property type="match status" value="1"/>
</dbReference>
<dbReference type="GO" id="GO:0051301">
    <property type="term" value="P:cell division"/>
    <property type="evidence" value="ECO:0007669"/>
    <property type="project" value="UniProtKB-KW"/>
</dbReference>
<dbReference type="Proteomes" id="UP001054821">
    <property type="component" value="Chromosome 1"/>
</dbReference>
<feature type="transmembrane region" description="Helical" evidence="8">
    <location>
        <begin position="12"/>
        <end position="37"/>
    </location>
</feature>
<evidence type="ECO:0000256" key="1">
    <source>
        <dbReference type="ARBA" id="ARBA00011177"/>
    </source>
</evidence>
<organism evidence="10 11">
    <name type="scientific">Prunus dulcis</name>
    <name type="common">Almond</name>
    <name type="synonym">Amygdalus dulcis</name>
    <dbReference type="NCBI Taxonomy" id="3755"/>
    <lineage>
        <taxon>Eukaryota</taxon>
        <taxon>Viridiplantae</taxon>
        <taxon>Streptophyta</taxon>
        <taxon>Embryophyta</taxon>
        <taxon>Tracheophyta</taxon>
        <taxon>Spermatophyta</taxon>
        <taxon>Magnoliopsida</taxon>
        <taxon>eudicotyledons</taxon>
        <taxon>Gunneridae</taxon>
        <taxon>Pentapetalae</taxon>
        <taxon>rosids</taxon>
        <taxon>fabids</taxon>
        <taxon>Rosales</taxon>
        <taxon>Rosaceae</taxon>
        <taxon>Amygdaloideae</taxon>
        <taxon>Amygdaleae</taxon>
        <taxon>Prunus</taxon>
    </lineage>
</organism>
<dbReference type="GO" id="GO:0006357">
    <property type="term" value="P:regulation of transcription by RNA polymerase II"/>
    <property type="evidence" value="ECO:0007669"/>
    <property type="project" value="InterPro"/>
</dbReference>
<dbReference type="InterPro" id="IPR036915">
    <property type="entry name" value="Cyclin-like_sf"/>
</dbReference>
<evidence type="ECO:0000256" key="4">
    <source>
        <dbReference type="ARBA" id="ARBA00023306"/>
    </source>
</evidence>
<dbReference type="InterPro" id="IPR006671">
    <property type="entry name" value="Cyclin_N"/>
</dbReference>
<dbReference type="InterPro" id="IPR013763">
    <property type="entry name" value="Cyclin-like_dom"/>
</dbReference>
<evidence type="ECO:0000256" key="2">
    <source>
        <dbReference type="ARBA" id="ARBA00022618"/>
    </source>
</evidence>
<feature type="domain" description="Cyclin-like" evidence="9">
    <location>
        <begin position="252"/>
        <end position="336"/>
    </location>
</feature>
<dbReference type="FunFam" id="1.10.472.10:FF:000081">
    <property type="entry name" value="Cyclin family protein"/>
    <property type="match status" value="1"/>
</dbReference>
<accession>A0AAD5F5C7</accession>
<dbReference type="GO" id="GO:0016538">
    <property type="term" value="F:cyclin-dependent protein serine/threonine kinase regulator activity"/>
    <property type="evidence" value="ECO:0007669"/>
    <property type="project" value="InterPro"/>
</dbReference>
<comment type="similarity">
    <text evidence="6">Belongs to the cyclin family. Cyclin T subfamily.</text>
</comment>
<dbReference type="PANTHER" id="PTHR10026">
    <property type="entry name" value="CYCLIN"/>
    <property type="match status" value="1"/>
</dbReference>
<evidence type="ECO:0000256" key="8">
    <source>
        <dbReference type="SAM" id="Phobius"/>
    </source>
</evidence>
<dbReference type="SMART" id="SM00385">
    <property type="entry name" value="CYCLIN"/>
    <property type="match status" value="2"/>
</dbReference>
<keyword evidence="3 7" id="KW-0195">Cyclin</keyword>
<evidence type="ECO:0000256" key="7">
    <source>
        <dbReference type="RuleBase" id="RU000383"/>
    </source>
</evidence>
<dbReference type="Gene3D" id="1.10.472.10">
    <property type="entry name" value="Cyclin-like"/>
    <property type="match status" value="2"/>
</dbReference>
<evidence type="ECO:0000313" key="11">
    <source>
        <dbReference type="Proteomes" id="UP001054821"/>
    </source>
</evidence>
<keyword evidence="11" id="KW-1185">Reference proteome</keyword>
<name>A0AAD5F5C7_PRUDU</name>
<dbReference type="InterPro" id="IPR043198">
    <property type="entry name" value="Cyclin/Ssn8"/>
</dbReference>
<keyword evidence="8" id="KW-0812">Transmembrane</keyword>
<gene>
    <name evidence="10" type="ORF">L3X38_006718</name>
</gene>